<protein>
    <submittedName>
        <fullName evidence="1">Uncharacterized protein</fullName>
    </submittedName>
</protein>
<dbReference type="KEGG" id="cbv:U729_312"/>
<keyword evidence="2" id="KW-1185">Reference proteome</keyword>
<dbReference type="RefSeq" id="WP_039311153.1">
    <property type="nucleotide sequence ID" value="NZ_CP006905.1"/>
</dbReference>
<dbReference type="Proteomes" id="UP000030635">
    <property type="component" value="Chromosome"/>
</dbReference>
<organism evidence="1 2">
    <name type="scientific">Clostridium baratii str. Sullivan</name>
    <dbReference type="NCBI Taxonomy" id="1415775"/>
    <lineage>
        <taxon>Bacteria</taxon>
        <taxon>Bacillati</taxon>
        <taxon>Bacillota</taxon>
        <taxon>Clostridia</taxon>
        <taxon>Eubacteriales</taxon>
        <taxon>Clostridiaceae</taxon>
        <taxon>Clostridium</taxon>
    </lineage>
</organism>
<accession>A0A0A7FS79</accession>
<proteinExistence type="predicted"/>
<gene>
    <name evidence="1" type="ORF">U729_312</name>
</gene>
<dbReference type="AlphaFoldDB" id="A0A0A7FS79"/>
<reference evidence="1 2" key="1">
    <citation type="journal article" date="2015" name="Infect. Genet. Evol.">
        <title>Genomic sequences of six botulinum neurotoxin-producing strains representing three clostridial species illustrate the mobility and diversity of botulinum neurotoxin genes.</title>
        <authorList>
            <person name="Smith T.J."/>
            <person name="Hill K.K."/>
            <person name="Xie G."/>
            <person name="Foley B.T."/>
            <person name="Williamson C.H."/>
            <person name="Foster J.T."/>
            <person name="Johnson S.L."/>
            <person name="Chertkov O."/>
            <person name="Teshima H."/>
            <person name="Gibbons H.S."/>
            <person name="Johnsky L.A."/>
            <person name="Karavis M.A."/>
            <person name="Smith L.A."/>
        </authorList>
    </citation>
    <scope>NUCLEOTIDE SEQUENCE [LARGE SCALE GENOMIC DNA]</scope>
    <source>
        <strain evidence="1">Sullivan</strain>
    </source>
</reference>
<dbReference type="EMBL" id="CP006905">
    <property type="protein sequence ID" value="AIY82467.1"/>
    <property type="molecule type" value="Genomic_DNA"/>
</dbReference>
<sequence length="165" mass="18977">MINETYGTWYPEELMDKITEYIEKDGDVQFQIEDAIGSCLDYLEFGEAEGYKVIDIDYEIEDDEVIVNINLEFFLTIDASAHCAGEDFDLGSPSCRFSGLVNGRIPIYWESKNTGAISIGSQLENISIEEIGFLGVQPLYSNDDGYDEDEYEPDYYYEEYYEIDE</sequence>
<evidence type="ECO:0000313" key="2">
    <source>
        <dbReference type="Proteomes" id="UP000030635"/>
    </source>
</evidence>
<name>A0A0A7FS79_9CLOT</name>
<evidence type="ECO:0000313" key="1">
    <source>
        <dbReference type="EMBL" id="AIY82467.1"/>
    </source>
</evidence>
<dbReference type="HOGENOM" id="CLU_1607971_0_0_9"/>